<dbReference type="HAMAP" id="MF_01974">
    <property type="entry name" value="MetAP_1"/>
    <property type="match status" value="1"/>
</dbReference>
<feature type="binding site" evidence="6">
    <location>
        <position position="175"/>
    </location>
    <ligand>
        <name>substrate</name>
    </ligand>
</feature>
<organism evidence="9 10">
    <name type="scientific">Candidatus Roizmanbacteria bacterium RIFCSPLOWO2_01_FULL_35_13</name>
    <dbReference type="NCBI Taxonomy" id="1802055"/>
    <lineage>
        <taxon>Bacteria</taxon>
        <taxon>Candidatus Roizmaniibacteriota</taxon>
    </lineage>
</organism>
<dbReference type="AlphaFoldDB" id="A0A1F7I9T5"/>
<evidence type="ECO:0000256" key="3">
    <source>
        <dbReference type="ARBA" id="ARBA00022670"/>
    </source>
</evidence>
<dbReference type="NCBIfam" id="TIGR00500">
    <property type="entry name" value="met_pdase_I"/>
    <property type="match status" value="1"/>
</dbReference>
<dbReference type="EC" id="3.4.11.18" evidence="6 7"/>
<accession>A0A1F7I9T5</accession>
<feature type="binding site" evidence="6">
    <location>
        <position position="105"/>
    </location>
    <ligand>
        <name>a divalent metal cation</name>
        <dbReference type="ChEBI" id="CHEBI:60240"/>
        <label>1</label>
    </ligand>
</feature>
<dbReference type="Gene3D" id="3.90.230.10">
    <property type="entry name" value="Creatinase/methionine aminopeptidase superfamily"/>
    <property type="match status" value="1"/>
</dbReference>
<evidence type="ECO:0000256" key="4">
    <source>
        <dbReference type="ARBA" id="ARBA00022723"/>
    </source>
</evidence>
<evidence type="ECO:0000259" key="8">
    <source>
        <dbReference type="Pfam" id="PF00557"/>
    </source>
</evidence>
<dbReference type="GO" id="GO:0004239">
    <property type="term" value="F:initiator methionyl aminopeptidase activity"/>
    <property type="evidence" value="ECO:0007669"/>
    <property type="project" value="UniProtKB-UniRule"/>
</dbReference>
<dbReference type="GO" id="GO:0046872">
    <property type="term" value="F:metal ion binding"/>
    <property type="evidence" value="ECO:0007669"/>
    <property type="project" value="UniProtKB-UniRule"/>
</dbReference>
<dbReference type="GO" id="GO:0006508">
    <property type="term" value="P:proteolysis"/>
    <property type="evidence" value="ECO:0007669"/>
    <property type="project" value="UniProtKB-KW"/>
</dbReference>
<evidence type="ECO:0000313" key="10">
    <source>
        <dbReference type="Proteomes" id="UP000179270"/>
    </source>
</evidence>
<evidence type="ECO:0000256" key="6">
    <source>
        <dbReference type="HAMAP-Rule" id="MF_01974"/>
    </source>
</evidence>
<dbReference type="GO" id="GO:0070006">
    <property type="term" value="F:metalloaminopeptidase activity"/>
    <property type="evidence" value="ECO:0007669"/>
    <property type="project" value="UniProtKB-UniRule"/>
</dbReference>
<evidence type="ECO:0000256" key="5">
    <source>
        <dbReference type="ARBA" id="ARBA00022801"/>
    </source>
</evidence>
<dbReference type="InterPro" id="IPR036005">
    <property type="entry name" value="Creatinase/aminopeptidase-like"/>
</dbReference>
<feature type="binding site" evidence="6">
    <location>
        <position position="105"/>
    </location>
    <ligand>
        <name>a divalent metal cation</name>
        <dbReference type="ChEBI" id="CHEBI:60240"/>
        <label>2</label>
        <note>catalytic</note>
    </ligand>
</feature>
<comment type="caution">
    <text evidence="9">The sequence shown here is derived from an EMBL/GenBank/DDBJ whole genome shotgun (WGS) entry which is preliminary data.</text>
</comment>
<evidence type="ECO:0000256" key="1">
    <source>
        <dbReference type="ARBA" id="ARBA00002521"/>
    </source>
</evidence>
<comment type="similarity">
    <text evidence="6">Belongs to the peptidase M24A family. Methionine aminopeptidase type 1 subfamily.</text>
</comment>
<dbReference type="InterPro" id="IPR000994">
    <property type="entry name" value="Pept_M24"/>
</dbReference>
<dbReference type="PANTHER" id="PTHR43330:SF27">
    <property type="entry name" value="METHIONINE AMINOPEPTIDASE"/>
    <property type="match status" value="1"/>
</dbReference>
<evidence type="ECO:0000256" key="2">
    <source>
        <dbReference type="ARBA" id="ARBA00022438"/>
    </source>
</evidence>
<dbReference type="PANTHER" id="PTHR43330">
    <property type="entry name" value="METHIONINE AMINOPEPTIDASE"/>
    <property type="match status" value="1"/>
</dbReference>
<feature type="binding site" evidence="6">
    <location>
        <position position="94"/>
    </location>
    <ligand>
        <name>a divalent metal cation</name>
        <dbReference type="ChEBI" id="CHEBI:60240"/>
        <label>1</label>
    </ligand>
</feature>
<dbReference type="InterPro" id="IPR002467">
    <property type="entry name" value="Pept_M24A_MAP1"/>
</dbReference>
<feature type="binding site" evidence="6">
    <location>
        <position position="235"/>
    </location>
    <ligand>
        <name>a divalent metal cation</name>
        <dbReference type="ChEBI" id="CHEBI:60240"/>
        <label>2</label>
        <note>catalytic</note>
    </ligand>
</feature>
<dbReference type="Pfam" id="PF00557">
    <property type="entry name" value="Peptidase_M24"/>
    <property type="match status" value="1"/>
</dbReference>
<dbReference type="PRINTS" id="PR00599">
    <property type="entry name" value="MAPEPTIDASE"/>
</dbReference>
<comment type="cofactor">
    <cofactor evidence="6">
        <name>Co(2+)</name>
        <dbReference type="ChEBI" id="CHEBI:48828"/>
    </cofactor>
    <cofactor evidence="6">
        <name>Zn(2+)</name>
        <dbReference type="ChEBI" id="CHEBI:29105"/>
    </cofactor>
    <cofactor evidence="6">
        <name>Mn(2+)</name>
        <dbReference type="ChEBI" id="CHEBI:29035"/>
    </cofactor>
    <cofactor evidence="6">
        <name>Fe(2+)</name>
        <dbReference type="ChEBI" id="CHEBI:29033"/>
    </cofactor>
    <text evidence="6">Binds 2 divalent metal cations per subunit. Has a high-affinity and a low affinity metal-binding site. The true nature of the physiological cofactor is under debate. The enzyme is active with cobalt, zinc, manganese or divalent iron ions. Most likely, methionine aminopeptidases function as mononuclear Fe(2+)-metalloproteases under physiological conditions, and the catalytically relevant metal-binding site has been assigned to the histidine-containing high-affinity site.</text>
</comment>
<dbReference type="GO" id="GO:0005829">
    <property type="term" value="C:cytosol"/>
    <property type="evidence" value="ECO:0007669"/>
    <property type="project" value="TreeGrafter"/>
</dbReference>
<comment type="catalytic activity">
    <reaction evidence="6 7">
        <text>Release of N-terminal amino acids, preferentially methionine, from peptides and arylamides.</text>
        <dbReference type="EC" id="3.4.11.18"/>
    </reaction>
</comment>
<keyword evidence="5 6" id="KW-0378">Hydrolase</keyword>
<protein>
    <recommendedName>
        <fullName evidence="6 7">Methionine aminopeptidase</fullName>
        <shortName evidence="6">MAP</shortName>
        <shortName evidence="6">MetAP</shortName>
        <ecNumber evidence="6 7">3.4.11.18</ecNumber>
    </recommendedName>
    <alternativeName>
        <fullName evidence="6">Peptidase M</fullName>
    </alternativeName>
</protein>
<reference evidence="9 10" key="1">
    <citation type="journal article" date="2016" name="Nat. Commun.">
        <title>Thousands of microbial genomes shed light on interconnected biogeochemical processes in an aquifer system.</title>
        <authorList>
            <person name="Anantharaman K."/>
            <person name="Brown C.T."/>
            <person name="Hug L.A."/>
            <person name="Sharon I."/>
            <person name="Castelle C.J."/>
            <person name="Probst A.J."/>
            <person name="Thomas B.C."/>
            <person name="Singh A."/>
            <person name="Wilkins M.J."/>
            <person name="Karaoz U."/>
            <person name="Brodie E.L."/>
            <person name="Williams K.H."/>
            <person name="Hubbard S.S."/>
            <person name="Banfield J.F."/>
        </authorList>
    </citation>
    <scope>NUCLEOTIDE SEQUENCE [LARGE SCALE GENOMIC DNA]</scope>
</reference>
<keyword evidence="3 6" id="KW-0645">Protease</keyword>
<comment type="function">
    <text evidence="1 6">Removes the N-terminal methionine from nascent proteins. The N-terminal methionine is often cleaved when the second residue in the primary sequence is small and uncharged (Met-Ala-, Cys, Gly, Pro, Ser, Thr, or Val). Requires deformylation of the N(alpha)-formylated initiator methionine before it can be hydrolyzed.</text>
</comment>
<evidence type="ECO:0000313" key="9">
    <source>
        <dbReference type="EMBL" id="OGK40082.1"/>
    </source>
</evidence>
<dbReference type="STRING" id="1802055.A3A74_02670"/>
<gene>
    <name evidence="6" type="primary">map</name>
    <name evidence="9" type="ORF">A3A74_02670</name>
</gene>
<dbReference type="Proteomes" id="UP000179270">
    <property type="component" value="Unassembled WGS sequence"/>
</dbReference>
<keyword evidence="2 6" id="KW-0031">Aminopeptidase</keyword>
<name>A0A1F7I9T5_9BACT</name>
<feature type="binding site" evidence="6">
    <location>
        <position position="203"/>
    </location>
    <ligand>
        <name>a divalent metal cation</name>
        <dbReference type="ChEBI" id="CHEBI:60240"/>
        <label>2</label>
        <note>catalytic</note>
    </ligand>
</feature>
<feature type="domain" description="Peptidase M24" evidence="8">
    <location>
        <begin position="12"/>
        <end position="242"/>
    </location>
</feature>
<evidence type="ECO:0000256" key="7">
    <source>
        <dbReference type="RuleBase" id="RU003653"/>
    </source>
</evidence>
<comment type="subunit">
    <text evidence="6">Monomer.</text>
</comment>
<sequence>MIKLKTQEEIGIMREGGNRLRKVIKELMPGIKAGMTTNEIDKKAEELITKYGGEPSFKRVKGYFWSTCLTVNEQIVHTPPSDKILKNGDILTVDIGIFYKGFNTDYADTIAIGKIEDKTRKFLDTGKKTLDLAIKSVKLSGRLGEISQIIQNEIEGAGYSIVKELTGHGVGRDLHEDPIVPGYLNEPINRTLIIKPGLVIAIEIIYSMGKGDMMHEPNNNWSICTADGNLAACFEHTVAVTNINTFILT</sequence>
<feature type="binding site" evidence="6">
    <location>
        <position position="77"/>
    </location>
    <ligand>
        <name>substrate</name>
    </ligand>
</feature>
<dbReference type="EMBL" id="MGAF01000037">
    <property type="protein sequence ID" value="OGK40082.1"/>
    <property type="molecule type" value="Genomic_DNA"/>
</dbReference>
<keyword evidence="4 6" id="KW-0479">Metal-binding</keyword>
<proteinExistence type="inferred from homology"/>
<feature type="binding site" evidence="6">
    <location>
        <position position="168"/>
    </location>
    <ligand>
        <name>a divalent metal cation</name>
        <dbReference type="ChEBI" id="CHEBI:60240"/>
        <label>2</label>
        <note>catalytic</note>
    </ligand>
</feature>
<dbReference type="InterPro" id="IPR001714">
    <property type="entry name" value="Pept_M24_MAP"/>
</dbReference>
<dbReference type="SUPFAM" id="SSF55920">
    <property type="entry name" value="Creatinase/aminopeptidase"/>
    <property type="match status" value="1"/>
</dbReference>
<feature type="binding site" evidence="6">
    <location>
        <position position="235"/>
    </location>
    <ligand>
        <name>a divalent metal cation</name>
        <dbReference type="ChEBI" id="CHEBI:60240"/>
        <label>1</label>
    </ligand>
</feature>